<dbReference type="CDD" id="cd05339">
    <property type="entry name" value="17beta-HSDXI-like_SDR_c"/>
    <property type="match status" value="1"/>
</dbReference>
<protein>
    <submittedName>
        <fullName evidence="3">Uncharacterized protein</fullName>
    </submittedName>
</protein>
<keyword evidence="2" id="KW-0472">Membrane</keyword>
<dbReference type="Gene3D" id="3.40.50.720">
    <property type="entry name" value="NAD(P)-binding Rossmann-like Domain"/>
    <property type="match status" value="1"/>
</dbReference>
<evidence type="ECO:0000313" key="3">
    <source>
        <dbReference type="EMBL" id="KAJ8322052.1"/>
    </source>
</evidence>
<keyword evidence="4" id="KW-1185">Reference proteome</keyword>
<gene>
    <name evidence="3" type="ORF">KUTeg_000523</name>
</gene>
<evidence type="ECO:0000256" key="2">
    <source>
        <dbReference type="SAM" id="Phobius"/>
    </source>
</evidence>
<feature type="transmembrane region" description="Helical" evidence="2">
    <location>
        <begin position="26"/>
        <end position="45"/>
    </location>
</feature>
<keyword evidence="2" id="KW-1133">Transmembrane helix</keyword>
<dbReference type="PANTHER" id="PTHR24322">
    <property type="entry name" value="PKSB"/>
    <property type="match status" value="1"/>
</dbReference>
<sequence>MFLSLHVEDSVDLPEMATLEFLKETLIAIFYLIYYWIEAIILAFVPASIRGKDVAGETVLITGAGSGIGRLMAVRFAQLGCRLVLWDINQSGNEETAQQVKAAGASVRTYTVDLSNREDIYKCAEKVKQDVSQVDILINNAGIVTGKKFLDSPDNLIQKTMEVNTMAHFWTCKAFLPGMMERNHGHIVNIASSAGLLGVNGLCDYCASKFAAVGFDESLRFELEMQGKDGVHTTVVCPFYISTGMFEGAKTRYDANFL</sequence>
<dbReference type="SUPFAM" id="SSF51735">
    <property type="entry name" value="NAD(P)-binding Rossmann-fold domains"/>
    <property type="match status" value="1"/>
</dbReference>
<dbReference type="EMBL" id="JARBDR010000018">
    <property type="protein sequence ID" value="KAJ8322052.1"/>
    <property type="molecule type" value="Genomic_DNA"/>
</dbReference>
<evidence type="ECO:0000256" key="1">
    <source>
        <dbReference type="RuleBase" id="RU000363"/>
    </source>
</evidence>
<dbReference type="Pfam" id="PF00106">
    <property type="entry name" value="adh_short"/>
    <property type="match status" value="1"/>
</dbReference>
<comment type="similarity">
    <text evidence="1">Belongs to the short-chain dehydrogenases/reductases (SDR) family.</text>
</comment>
<dbReference type="PRINTS" id="PR00081">
    <property type="entry name" value="GDHRDH"/>
</dbReference>
<evidence type="ECO:0000313" key="4">
    <source>
        <dbReference type="Proteomes" id="UP001217089"/>
    </source>
</evidence>
<dbReference type="InterPro" id="IPR036291">
    <property type="entry name" value="NAD(P)-bd_dom_sf"/>
</dbReference>
<reference evidence="3 4" key="1">
    <citation type="submission" date="2022-12" db="EMBL/GenBank/DDBJ databases">
        <title>Chromosome-level genome of Tegillarca granosa.</title>
        <authorList>
            <person name="Kim J."/>
        </authorList>
    </citation>
    <scope>NUCLEOTIDE SEQUENCE [LARGE SCALE GENOMIC DNA]</scope>
    <source>
        <strain evidence="3">Teg-2019</strain>
        <tissue evidence="3">Adductor muscle</tissue>
    </source>
</reference>
<accession>A0ABQ9FYU8</accession>
<dbReference type="Proteomes" id="UP001217089">
    <property type="component" value="Unassembled WGS sequence"/>
</dbReference>
<dbReference type="PANTHER" id="PTHR24322:SF746">
    <property type="entry name" value="SHORT CHAIN DEHYDROGENASE_REDUCTASE FAMILY 16C MEMBER 5"/>
    <property type="match status" value="1"/>
</dbReference>
<dbReference type="InterPro" id="IPR002347">
    <property type="entry name" value="SDR_fam"/>
</dbReference>
<name>A0ABQ9FYU8_TEGGR</name>
<keyword evidence="2" id="KW-0812">Transmembrane</keyword>
<comment type="caution">
    <text evidence="3">The sequence shown here is derived from an EMBL/GenBank/DDBJ whole genome shotgun (WGS) entry which is preliminary data.</text>
</comment>
<proteinExistence type="inferred from homology"/>
<dbReference type="PRINTS" id="PR00080">
    <property type="entry name" value="SDRFAMILY"/>
</dbReference>
<organism evidence="3 4">
    <name type="scientific">Tegillarca granosa</name>
    <name type="common">Malaysian cockle</name>
    <name type="synonym">Anadara granosa</name>
    <dbReference type="NCBI Taxonomy" id="220873"/>
    <lineage>
        <taxon>Eukaryota</taxon>
        <taxon>Metazoa</taxon>
        <taxon>Spiralia</taxon>
        <taxon>Lophotrochozoa</taxon>
        <taxon>Mollusca</taxon>
        <taxon>Bivalvia</taxon>
        <taxon>Autobranchia</taxon>
        <taxon>Pteriomorphia</taxon>
        <taxon>Arcoida</taxon>
        <taxon>Arcoidea</taxon>
        <taxon>Arcidae</taxon>
        <taxon>Tegillarca</taxon>
    </lineage>
</organism>